<sequence length="181" mass="21065">MSNEIIRMATLQDAEALQELMYRAFTPLREVGIEWPSVNADIEMIEKNIKYNTALVLEKEGRIISTLSIRYPWEPKDAVSKYPFVWWFATDPDYAGQGYGNQMMTYVEETILRDTLKAPAVVLGTSARKMAWLKDVYAKRGYETFFEKEDETGDIGAMMVKVLIPERYNKELLETPPWFRE</sequence>
<gene>
    <name evidence="4" type="ORF">DOS76_02355</name>
    <name evidence="3" type="ORF">DOS83_09095</name>
    <name evidence="2" type="ORF">I9026_11920</name>
</gene>
<dbReference type="InterPro" id="IPR000182">
    <property type="entry name" value="GNAT_dom"/>
</dbReference>
<dbReference type="EMBL" id="QKXQ01000417">
    <property type="protein sequence ID" value="REH93202.1"/>
    <property type="molecule type" value="Genomic_DNA"/>
</dbReference>
<dbReference type="InterPro" id="IPR016181">
    <property type="entry name" value="Acyl_CoA_acyltransferase"/>
</dbReference>
<evidence type="ECO:0000313" key="4">
    <source>
        <dbReference type="EMBL" id="REI24213.1"/>
    </source>
</evidence>
<dbReference type="RefSeq" id="WP_103209889.1">
    <property type="nucleotide sequence ID" value="NZ_CAJUZQ010000070.1"/>
</dbReference>
<evidence type="ECO:0000313" key="3">
    <source>
        <dbReference type="EMBL" id="REH93202.1"/>
    </source>
</evidence>
<dbReference type="Gene3D" id="3.40.630.30">
    <property type="match status" value="1"/>
</dbReference>
<dbReference type="GeneID" id="48057578"/>
<dbReference type="EMBL" id="JAEDAQ010000029">
    <property type="protein sequence ID" value="MBH9582077.1"/>
    <property type="molecule type" value="Genomic_DNA"/>
</dbReference>
<dbReference type="EMBL" id="QKYD01000043">
    <property type="protein sequence ID" value="REI24213.1"/>
    <property type="molecule type" value="Genomic_DNA"/>
</dbReference>
<evidence type="ECO:0000313" key="7">
    <source>
        <dbReference type="Proteomes" id="UP000597038"/>
    </source>
</evidence>
<evidence type="ECO:0000313" key="5">
    <source>
        <dbReference type="Proteomes" id="UP000256337"/>
    </source>
</evidence>
<feature type="domain" description="N-acetyltransferase" evidence="1">
    <location>
        <begin position="4"/>
        <end position="164"/>
    </location>
</feature>
<organism evidence="3 6">
    <name type="scientific">Staphylococcus felis</name>
    <dbReference type="NCBI Taxonomy" id="46127"/>
    <lineage>
        <taxon>Bacteria</taxon>
        <taxon>Bacillati</taxon>
        <taxon>Bacillota</taxon>
        <taxon>Bacilli</taxon>
        <taxon>Bacillales</taxon>
        <taxon>Staphylococcaceae</taxon>
        <taxon>Staphylococcus</taxon>
    </lineage>
</organism>
<dbReference type="PROSITE" id="PS51186">
    <property type="entry name" value="GNAT"/>
    <property type="match status" value="1"/>
</dbReference>
<evidence type="ECO:0000313" key="2">
    <source>
        <dbReference type="EMBL" id="MBH9582077.1"/>
    </source>
</evidence>
<dbReference type="Proteomes" id="UP000256337">
    <property type="component" value="Unassembled WGS sequence"/>
</dbReference>
<protein>
    <submittedName>
        <fullName evidence="3">GNAT family N-acetyltransferase</fullName>
    </submittedName>
</protein>
<evidence type="ECO:0000259" key="1">
    <source>
        <dbReference type="PROSITE" id="PS51186"/>
    </source>
</evidence>
<dbReference type="SUPFAM" id="SSF55729">
    <property type="entry name" value="Acyl-CoA N-acyltransferases (Nat)"/>
    <property type="match status" value="1"/>
</dbReference>
<keyword evidence="3" id="KW-0808">Transferase</keyword>
<dbReference type="OrthoDB" id="8116329at2"/>
<evidence type="ECO:0000313" key="6">
    <source>
        <dbReference type="Proteomes" id="UP000256562"/>
    </source>
</evidence>
<accession>A0A2K3Z9G1</accession>
<comment type="caution">
    <text evidence="3">The sequence shown here is derived from an EMBL/GenBank/DDBJ whole genome shotgun (WGS) entry which is preliminary data.</text>
</comment>
<dbReference type="Pfam" id="PF00583">
    <property type="entry name" value="Acetyltransf_1"/>
    <property type="match status" value="1"/>
</dbReference>
<keyword evidence="7" id="KW-1185">Reference proteome</keyword>
<dbReference type="GO" id="GO:0016747">
    <property type="term" value="F:acyltransferase activity, transferring groups other than amino-acyl groups"/>
    <property type="evidence" value="ECO:0007669"/>
    <property type="project" value="InterPro"/>
</dbReference>
<dbReference type="AlphaFoldDB" id="A0A2K3Z9G1"/>
<dbReference type="KEGG" id="sfq:C7J90_05020"/>
<dbReference type="Proteomes" id="UP000256562">
    <property type="component" value="Unassembled WGS sequence"/>
</dbReference>
<dbReference type="Proteomes" id="UP000597038">
    <property type="component" value="Unassembled WGS sequence"/>
</dbReference>
<dbReference type="CDD" id="cd04301">
    <property type="entry name" value="NAT_SF"/>
    <property type="match status" value="1"/>
</dbReference>
<reference evidence="2 7" key="2">
    <citation type="submission" date="2020-12" db="EMBL/GenBank/DDBJ databases">
        <title>Genomic analysis of Staphylococcus felis from a cat with skin infection.</title>
        <authorList>
            <person name="Aslantas O."/>
            <person name="Keskin O."/>
            <person name="Buyukaltay K."/>
            <person name="Gullu Yucetepe A."/>
        </authorList>
    </citation>
    <scope>NUCLEOTIDE SEQUENCE [LARGE SCALE GENOMIC DNA]</scope>
    <source>
        <strain evidence="2 7">HARRANVET</strain>
    </source>
</reference>
<name>A0A2K3Z9G1_9STAP</name>
<reference evidence="5 6" key="1">
    <citation type="journal article" date="2018" name="Vet. Microbiol.">
        <title>Characterisation of Staphylococcus felis isolated from cats using whole genome sequencing.</title>
        <authorList>
            <person name="Worthing K."/>
            <person name="Pang S."/>
            <person name="Trott D.J."/>
            <person name="Abraham S."/>
            <person name="Coombs G.W."/>
            <person name="Jordan D."/>
            <person name="McIntyre L."/>
            <person name="Davies M.R."/>
            <person name="Norris J."/>
        </authorList>
    </citation>
    <scope>NUCLEOTIDE SEQUENCE [LARGE SCALE GENOMIC DNA]</scope>
    <source>
        <strain evidence="4 5">F25</strain>
        <strain evidence="3 6">F9</strain>
    </source>
</reference>
<proteinExistence type="predicted"/>